<evidence type="ECO:0000313" key="5">
    <source>
        <dbReference type="Proteomes" id="UP000036097"/>
    </source>
</evidence>
<dbReference type="GO" id="GO:0016747">
    <property type="term" value="F:acyltransferase activity, transferring groups other than amino-acyl groups"/>
    <property type="evidence" value="ECO:0007669"/>
    <property type="project" value="InterPro"/>
</dbReference>
<evidence type="ECO:0000256" key="1">
    <source>
        <dbReference type="ARBA" id="ARBA00009623"/>
    </source>
</evidence>
<proteinExistence type="inferred from homology"/>
<organism evidence="4 5">
    <name type="scientific">Photobacterium aquae</name>
    <dbReference type="NCBI Taxonomy" id="1195763"/>
    <lineage>
        <taxon>Bacteria</taxon>
        <taxon>Pseudomonadati</taxon>
        <taxon>Pseudomonadota</taxon>
        <taxon>Gammaproteobacteria</taxon>
        <taxon>Vibrionales</taxon>
        <taxon>Vibrionaceae</taxon>
        <taxon>Photobacterium</taxon>
    </lineage>
</organism>
<name>A0A0J1GKV1_9GAMM</name>
<dbReference type="PROSITE" id="PS51186">
    <property type="entry name" value="GNAT"/>
    <property type="match status" value="1"/>
</dbReference>
<evidence type="ECO:0000256" key="2">
    <source>
        <dbReference type="ARBA" id="ARBA00072224"/>
    </source>
</evidence>
<dbReference type="SUPFAM" id="SSF55729">
    <property type="entry name" value="Acyl-CoA N-acyltransferases (Nat)"/>
    <property type="match status" value="1"/>
</dbReference>
<reference evidence="4 5" key="1">
    <citation type="submission" date="2015-05" db="EMBL/GenBank/DDBJ databases">
        <title>Photobacterium galathea sp. nov.</title>
        <authorList>
            <person name="Machado H."/>
            <person name="Gram L."/>
        </authorList>
    </citation>
    <scope>NUCLEOTIDE SEQUENCE [LARGE SCALE GENOMIC DNA]</scope>
    <source>
        <strain evidence="4 5">CGMCC 1.12159</strain>
    </source>
</reference>
<accession>A0A0J1GKV1</accession>
<dbReference type="Proteomes" id="UP000036097">
    <property type="component" value="Unassembled WGS sequence"/>
</dbReference>
<dbReference type="PATRIC" id="fig|1195763.3.peg.4822"/>
<dbReference type="EMBL" id="LDOT01000066">
    <property type="protein sequence ID" value="KLV00375.1"/>
    <property type="molecule type" value="Genomic_DNA"/>
</dbReference>
<dbReference type="InterPro" id="IPR000182">
    <property type="entry name" value="GNAT_dom"/>
</dbReference>
<keyword evidence="5" id="KW-1185">Reference proteome</keyword>
<dbReference type="STRING" id="1195763.ABT56_22525"/>
<feature type="domain" description="N-acetyltransferase" evidence="3">
    <location>
        <begin position="6"/>
        <end position="150"/>
    </location>
</feature>
<protein>
    <recommendedName>
        <fullName evidence="2">Protein ElaA</fullName>
    </recommendedName>
</protein>
<dbReference type="InterPro" id="IPR016181">
    <property type="entry name" value="Acyl_CoA_acyltransferase"/>
</dbReference>
<dbReference type="Gene3D" id="3.40.630.30">
    <property type="match status" value="1"/>
</dbReference>
<dbReference type="AlphaFoldDB" id="A0A0J1GKV1"/>
<dbReference type="FunFam" id="3.40.630.30:FF:000035">
    <property type="entry name" value="GNAT family N-acetyltransferase"/>
    <property type="match status" value="1"/>
</dbReference>
<comment type="similarity">
    <text evidence="1">Belongs to the UPF0039 (ElaA) family.</text>
</comment>
<gene>
    <name evidence="4" type="ORF">ABT56_22525</name>
</gene>
<sequence>MQWQCLPFNQLTTDQLYELLKIRVDVFVVEQNCPYPELDEHDRTLGTHHLLGYLNNQLVAYLRLLPPGATYPNVSIGRVLTTMPARGTGIGHDLIREGLSCAEQLWPDNTIEIGAQSHLQKYYAGYGFIPTSEEYLEDGIPHIDMRLAKKHRHD</sequence>
<comment type="caution">
    <text evidence="4">The sequence shown here is derived from an EMBL/GenBank/DDBJ whole genome shotgun (WGS) entry which is preliminary data.</text>
</comment>
<evidence type="ECO:0000259" key="3">
    <source>
        <dbReference type="PROSITE" id="PS51186"/>
    </source>
</evidence>
<evidence type="ECO:0000313" key="4">
    <source>
        <dbReference type="EMBL" id="KLV00375.1"/>
    </source>
</evidence>
<keyword evidence="4" id="KW-0808">Transferase</keyword>
<dbReference type="Pfam" id="PF13673">
    <property type="entry name" value="Acetyltransf_10"/>
    <property type="match status" value="1"/>
</dbReference>